<dbReference type="Proteomes" id="UP000063063">
    <property type="component" value="Chromosome 19"/>
</dbReference>
<organism evidence="2 3">
    <name type="scientific">Leishmania panamensis</name>
    <dbReference type="NCBI Taxonomy" id="5679"/>
    <lineage>
        <taxon>Eukaryota</taxon>
        <taxon>Discoba</taxon>
        <taxon>Euglenozoa</taxon>
        <taxon>Kinetoplastea</taxon>
        <taxon>Metakinetoplastina</taxon>
        <taxon>Trypanosomatida</taxon>
        <taxon>Trypanosomatidae</taxon>
        <taxon>Leishmaniinae</taxon>
        <taxon>Leishmania</taxon>
        <taxon>Leishmania guyanensis species complex</taxon>
    </lineage>
</organism>
<feature type="region of interest" description="Disordered" evidence="1">
    <location>
        <begin position="209"/>
        <end position="228"/>
    </location>
</feature>
<dbReference type="eggNOG" id="ENOG502SIQ2">
    <property type="taxonomic scope" value="Eukaryota"/>
</dbReference>
<feature type="compositionally biased region" description="Polar residues" evidence="1">
    <location>
        <begin position="295"/>
        <end position="310"/>
    </location>
</feature>
<feature type="compositionally biased region" description="Low complexity" evidence="1">
    <location>
        <begin position="214"/>
        <end position="228"/>
    </location>
</feature>
<feature type="region of interest" description="Disordered" evidence="1">
    <location>
        <begin position="254"/>
        <end position="279"/>
    </location>
</feature>
<feature type="region of interest" description="Disordered" evidence="1">
    <location>
        <begin position="558"/>
        <end position="593"/>
    </location>
</feature>
<dbReference type="KEGG" id="lpan:LPMP_190350"/>
<keyword evidence="3" id="KW-1185">Reference proteome</keyword>
<feature type="region of interest" description="Disordered" evidence="1">
    <location>
        <begin position="786"/>
        <end position="824"/>
    </location>
</feature>
<feature type="region of interest" description="Disordered" evidence="1">
    <location>
        <begin position="295"/>
        <end position="374"/>
    </location>
</feature>
<feature type="compositionally biased region" description="Low complexity" evidence="1">
    <location>
        <begin position="336"/>
        <end position="354"/>
    </location>
</feature>
<dbReference type="GeneID" id="22574089"/>
<name>A0A088RMU5_LEIPA</name>
<evidence type="ECO:0000313" key="2">
    <source>
        <dbReference type="EMBL" id="AIN97377.1"/>
    </source>
</evidence>
<proteinExistence type="predicted"/>
<reference evidence="2 3" key="1">
    <citation type="journal article" date="2015" name="Sci. Rep.">
        <title>The genome of Leishmania panamensis: insights into genomics of the L. (Viannia) subgenus.</title>
        <authorList>
            <person name="Llanes A."/>
            <person name="Restrepo C.M."/>
            <person name="Vecchio G.D."/>
            <person name="Anguizola F.J."/>
            <person name="Lleonart R."/>
        </authorList>
    </citation>
    <scope>NUCLEOTIDE SEQUENCE [LARGE SCALE GENOMIC DNA]</scope>
    <source>
        <strain evidence="2 3">MHOM/PA/94/PSC-1</strain>
    </source>
</reference>
<feature type="region of interest" description="Disordered" evidence="1">
    <location>
        <begin position="901"/>
        <end position="927"/>
    </location>
</feature>
<dbReference type="AlphaFoldDB" id="A0A088RMU5"/>
<feature type="region of interest" description="Disordered" evidence="1">
    <location>
        <begin position="492"/>
        <end position="512"/>
    </location>
</feature>
<dbReference type="RefSeq" id="XP_010698030.1">
    <property type="nucleotide sequence ID" value="XM_010699728.1"/>
</dbReference>
<protein>
    <submittedName>
        <fullName evidence="2">Uncharacterized protein</fullName>
    </submittedName>
</protein>
<feature type="compositionally biased region" description="Low complexity" evidence="1">
    <location>
        <begin position="959"/>
        <end position="976"/>
    </location>
</feature>
<gene>
    <name evidence="2" type="ORF">LPMP_190350</name>
</gene>
<feature type="compositionally biased region" description="Low complexity" evidence="1">
    <location>
        <begin position="105"/>
        <end position="114"/>
    </location>
</feature>
<dbReference type="VEuPathDB" id="TriTrypDB:LPAL13_190011800"/>
<feature type="region of interest" description="Disordered" evidence="1">
    <location>
        <begin position="395"/>
        <end position="449"/>
    </location>
</feature>
<feature type="compositionally biased region" description="Pro residues" evidence="1">
    <location>
        <begin position="841"/>
        <end position="850"/>
    </location>
</feature>
<dbReference type="EMBL" id="CP009388">
    <property type="protein sequence ID" value="AIN97377.1"/>
    <property type="molecule type" value="Genomic_DNA"/>
</dbReference>
<feature type="region of interest" description="Disordered" evidence="1">
    <location>
        <begin position="957"/>
        <end position="976"/>
    </location>
</feature>
<sequence length="976" mass="101674">MPASSSGAVEKSRPPLQVESAPLNKEAPKRPASCKSNATSWMHPLASMEVPGSDSPPNPLFPRCEFQLGSGDDIMSAGGGAGSSILFSTTETSSIQVPEISGGKSLDASSSITSSDKRETRSSCRYARLKGLLTRRGGSRKSRKNVAVGGTTHSQTKCSGGAPQGTAIAVPSGAAVRNPLQRTYNSGGEEVLSKQLPLDGGVYDWPPPPSPLAASVSNRRGSSSPSGVVCVAPRSTVANSTLQSRSRRELCVSPLVSQSSRASSRSAVRRGGGSATSVAGLDSSEAQFIPLGSTALANQNGSPSRLQRSYGSGVDDDKMTALTTLRNRSHRPKAISGSSLSMSASQSLSQTGSTRTPHGQALRNAGDPEVSVQSSLNARSVRDAKVALLRASHHGNIHSLRSSRTHSFQRSHSNASVGGDPMSQRASKVRPSSREKRPANVTAGALADDGRIGSHHSIGVIVDDAMRTSVPPVGEGSPLTSYHMAFPAATAVRDASSGKSEQNISISGVQRRFSRPEDNPLLEMMETSSCASQGWYEVCSGALWLPSATDQATRGRMAVTGGSSSRSMDQRTIGVGCGESPFRRSSSTRRGTFYPPRMPNGFYSFSRTGGCDSSGDSEEEIRLRERHRSRFEEVLRQLNAPMKSITVDDRVAAASLRNNSSYPSAREASVRGDVSQMENNSTAWGGIGGLDWGGGLVAFGAAATGGGNANMSTTVNANGGGWLGVGGTASSEDWYTRMRKKVEEEEKAEAATAASAAPTTATSEMNLTSTIPSSASAPMHIPAVASTSHRKASAPLETRMPAIDRTTPRKGPLPSLLSAKGPGMSSATFLTARLPSVKPQASPPRFPEPSKPLTNPVVPSAGERFVRRLPLGVPTRMQLSHTCAALGSTDGAAVAIPTRPPEANATKEDDAIASSSSPPPRLRANSATVPVSRVQCVDTPGAAPLLELEAMEPCRPLRTVGTSDGSVSGVGVKRTG</sequence>
<feature type="region of interest" description="Disordered" evidence="1">
    <location>
        <begin position="93"/>
        <end position="163"/>
    </location>
</feature>
<evidence type="ECO:0000313" key="3">
    <source>
        <dbReference type="Proteomes" id="UP000063063"/>
    </source>
</evidence>
<feature type="compositionally biased region" description="Basic residues" evidence="1">
    <location>
        <begin position="395"/>
        <end position="409"/>
    </location>
</feature>
<feature type="region of interest" description="Disordered" evidence="1">
    <location>
        <begin position="1"/>
        <end position="66"/>
    </location>
</feature>
<feature type="region of interest" description="Disordered" evidence="1">
    <location>
        <begin position="836"/>
        <end position="858"/>
    </location>
</feature>
<dbReference type="OrthoDB" id="266640at2759"/>
<feature type="compositionally biased region" description="Polar residues" evidence="1">
    <location>
        <begin position="497"/>
        <end position="508"/>
    </location>
</feature>
<dbReference type="VEuPathDB" id="TriTrypDB:LPMP_190350"/>
<accession>A0A088RMU5</accession>
<evidence type="ECO:0000256" key="1">
    <source>
        <dbReference type="SAM" id="MobiDB-lite"/>
    </source>
</evidence>
<feature type="compositionally biased region" description="Low complexity" evidence="1">
    <location>
        <begin position="254"/>
        <end position="266"/>
    </location>
</feature>